<comment type="caution">
    <text evidence="2">The sequence shown here is derived from an EMBL/GenBank/DDBJ whole genome shotgun (WGS) entry which is preliminary data.</text>
</comment>
<name>A0A0D0KUW2_AGRTU</name>
<keyword evidence="1" id="KW-0472">Membrane</keyword>
<feature type="transmembrane region" description="Helical" evidence="1">
    <location>
        <begin position="15"/>
        <end position="37"/>
    </location>
</feature>
<keyword evidence="1" id="KW-1133">Transmembrane helix</keyword>
<proteinExistence type="predicted"/>
<dbReference type="EMBL" id="JXQV01000016">
    <property type="protein sequence ID" value="KIQ00849.1"/>
    <property type="molecule type" value="Genomic_DNA"/>
</dbReference>
<evidence type="ECO:0008006" key="4">
    <source>
        <dbReference type="Google" id="ProtNLM"/>
    </source>
</evidence>
<evidence type="ECO:0000313" key="2">
    <source>
        <dbReference type="EMBL" id="KIQ00849.1"/>
    </source>
</evidence>
<dbReference type="OrthoDB" id="8282328at2"/>
<reference evidence="2 3" key="1">
    <citation type="submission" date="2014-12" db="EMBL/GenBank/DDBJ databases">
        <title>16Stimator: statistical estimation of ribosomal gene copy numbers from draft genome assemblies.</title>
        <authorList>
            <person name="Perisin M.A."/>
            <person name="Vetter M."/>
            <person name="Gilbert J.A."/>
            <person name="Bergelson J."/>
        </authorList>
    </citation>
    <scope>NUCLEOTIDE SEQUENCE [LARGE SCALE GENOMIC DNA]</scope>
    <source>
        <strain evidence="2 3">MEJ076</strain>
    </source>
</reference>
<evidence type="ECO:0000313" key="3">
    <source>
        <dbReference type="Proteomes" id="UP000035017"/>
    </source>
</evidence>
<protein>
    <recommendedName>
        <fullName evidence="4">DUF945 domain-containing protein</fullName>
    </recommendedName>
</protein>
<dbReference type="Proteomes" id="UP000035017">
    <property type="component" value="Unassembled WGS sequence"/>
</dbReference>
<gene>
    <name evidence="2" type="ORF">RU07_16290</name>
</gene>
<organism evidence="2 3">
    <name type="scientific">Agrobacterium tumefaciens</name>
    <dbReference type="NCBI Taxonomy" id="358"/>
    <lineage>
        <taxon>Bacteria</taxon>
        <taxon>Pseudomonadati</taxon>
        <taxon>Pseudomonadota</taxon>
        <taxon>Alphaproteobacteria</taxon>
        <taxon>Hyphomicrobiales</taxon>
        <taxon>Rhizobiaceae</taxon>
        <taxon>Rhizobium/Agrobacterium group</taxon>
        <taxon>Agrobacterium</taxon>
        <taxon>Agrobacterium tumefaciens complex</taxon>
    </lineage>
</organism>
<sequence>MDKVNTGAGNGRRTALWASAAIIAVLVAGVVGGKTYYEAKVSELLARSGATARSVEVDFLGQVHVRDVTLPFADGKNLKIAAIDGRPKFRFLDGALEFSDVNIDVPTGTISMAHARVENAAFEEALRSDIPSDGSAKSLAKRLEQFAAVRIFTPEMTVTQSIASAEQKVVYKNVALSDIAGGRIAQYTVDAADYDIQMQLPDSTGQVQKKRTVVATGAIVGQAFDAAYMARLYTEKAGPEDKEAKPVYGPVSVQKISFSEGEGRFSYDEIRSDGFTARMQAEPLLDTLKTLTTLDANAEPSPQEMKAIFAKAVSVLDMIGKSNMQLLGFKADMPNESEGLSSKRVMVGIDRMDMQMDGRKVSFGLNGMSLKSGDDTFEVGEASLKGFDWSATIDGLSEIIGLEDRPIEALTFTRLIPELGRMRLAGINVDVAAPEKTNETTAEMPERVQFKLKNFEMGLTKPYNGIPTDIDIRQDELSVPIPADSPEEVFVEARKLGLEAIAFSYAISAGWDEPNKNLLIREISLRSQDFGSINLSGLVSGFTEEFFTFDTGRAQAAMFGLAGREMELVIRDEGMMAKAIKLYALQNEMTEDQVRGALTFVSSMMLQRVAAEQPKLQATVEALLKFISSPGTLTVTVKSNGANGLGLLDLVAASENPMGLLDKVDIQTKAE</sequence>
<accession>A0A0D0KUW2</accession>
<keyword evidence="1" id="KW-0812">Transmembrane</keyword>
<evidence type="ECO:0000256" key="1">
    <source>
        <dbReference type="SAM" id="Phobius"/>
    </source>
</evidence>
<dbReference type="AlphaFoldDB" id="A0A0D0KUW2"/>